<evidence type="ECO:0000256" key="3">
    <source>
        <dbReference type="ARBA" id="ARBA00023110"/>
    </source>
</evidence>
<dbReference type="EMBL" id="CP012333">
    <property type="protein sequence ID" value="AKV01878.1"/>
    <property type="molecule type" value="Genomic_DNA"/>
</dbReference>
<proteinExistence type="inferred from homology"/>
<name>A0A0K1Q812_9BACT</name>
<dbReference type="PROSITE" id="PS50059">
    <property type="entry name" value="FKBP_PPIASE"/>
    <property type="match status" value="1"/>
</dbReference>
<comment type="similarity">
    <text evidence="2 6">Belongs to the FKBP-type PPIase family.</text>
</comment>
<evidence type="ECO:0000313" key="9">
    <source>
        <dbReference type="EMBL" id="AKV01878.1"/>
    </source>
</evidence>
<dbReference type="Proteomes" id="UP000064967">
    <property type="component" value="Chromosome"/>
</dbReference>
<keyword evidence="4 5" id="KW-0413">Isomerase</keyword>
<feature type="compositionally biased region" description="Low complexity" evidence="7">
    <location>
        <begin position="9"/>
        <end position="33"/>
    </location>
</feature>
<dbReference type="InterPro" id="IPR046357">
    <property type="entry name" value="PPIase_dom_sf"/>
</dbReference>
<reference evidence="9 10" key="1">
    <citation type="submission" date="2015-08" db="EMBL/GenBank/DDBJ databases">
        <authorList>
            <person name="Babu N.S."/>
            <person name="Beckwith C.J."/>
            <person name="Beseler K.G."/>
            <person name="Brison A."/>
            <person name="Carone J.V."/>
            <person name="Caskin T.P."/>
            <person name="Diamond M."/>
            <person name="Durham M.E."/>
            <person name="Foxe J.M."/>
            <person name="Go M."/>
            <person name="Henderson B.A."/>
            <person name="Jones I.B."/>
            <person name="McGettigan J.A."/>
            <person name="Micheletti S.J."/>
            <person name="Nasrallah M.E."/>
            <person name="Ortiz D."/>
            <person name="Piller C.R."/>
            <person name="Privatt S.R."/>
            <person name="Schneider S.L."/>
            <person name="Sharp S."/>
            <person name="Smith T.C."/>
            <person name="Stanton J.D."/>
            <person name="Ullery H.E."/>
            <person name="Wilson R.J."/>
            <person name="Serrano M.G."/>
            <person name="Buck G."/>
            <person name="Lee V."/>
            <person name="Wang Y."/>
            <person name="Carvalho R."/>
            <person name="Voegtly L."/>
            <person name="Shi R."/>
            <person name="Duckworth R."/>
            <person name="Johnson A."/>
            <person name="Loviza R."/>
            <person name="Walstead R."/>
            <person name="Shah Z."/>
            <person name="Kiflezghi M."/>
            <person name="Wade K."/>
            <person name="Ball S.L."/>
            <person name="Bradley K.W."/>
            <person name="Asai D.J."/>
            <person name="Bowman C.A."/>
            <person name="Russell D.A."/>
            <person name="Pope W.H."/>
            <person name="Jacobs-Sera D."/>
            <person name="Hendrix R.W."/>
            <person name="Hatfull G.F."/>
        </authorList>
    </citation>
    <scope>NUCLEOTIDE SEQUENCE [LARGE SCALE GENOMIC DNA]</scope>
    <source>
        <strain evidence="9 10">DSM 27648</strain>
    </source>
</reference>
<evidence type="ECO:0000256" key="6">
    <source>
        <dbReference type="RuleBase" id="RU003915"/>
    </source>
</evidence>
<dbReference type="PANTHER" id="PTHR43811">
    <property type="entry name" value="FKBP-TYPE PEPTIDYL-PROLYL CIS-TRANS ISOMERASE FKPA"/>
    <property type="match status" value="1"/>
</dbReference>
<gene>
    <name evidence="9" type="ORF">AKJ09_08541</name>
</gene>
<dbReference type="GO" id="GO:0003755">
    <property type="term" value="F:peptidyl-prolyl cis-trans isomerase activity"/>
    <property type="evidence" value="ECO:0007669"/>
    <property type="project" value="UniProtKB-UniRule"/>
</dbReference>
<keyword evidence="10" id="KW-1185">Reference proteome</keyword>
<evidence type="ECO:0000256" key="1">
    <source>
        <dbReference type="ARBA" id="ARBA00000971"/>
    </source>
</evidence>
<keyword evidence="3 5" id="KW-0697">Rotamase</keyword>
<feature type="domain" description="PPIase FKBP-type" evidence="8">
    <location>
        <begin position="55"/>
        <end position="144"/>
    </location>
</feature>
<dbReference type="PANTHER" id="PTHR43811:SF19">
    <property type="entry name" value="39 KDA FK506-BINDING NUCLEAR PROTEIN"/>
    <property type="match status" value="1"/>
</dbReference>
<feature type="region of interest" description="Disordered" evidence="7">
    <location>
        <begin position="146"/>
        <end position="171"/>
    </location>
</feature>
<dbReference type="STRING" id="1391654.AKJ09_08541"/>
<dbReference type="SUPFAM" id="SSF54534">
    <property type="entry name" value="FKBP-like"/>
    <property type="match status" value="1"/>
</dbReference>
<dbReference type="KEGG" id="llu:AKJ09_08541"/>
<evidence type="ECO:0000256" key="2">
    <source>
        <dbReference type="ARBA" id="ARBA00006577"/>
    </source>
</evidence>
<evidence type="ECO:0000259" key="8">
    <source>
        <dbReference type="PROSITE" id="PS50059"/>
    </source>
</evidence>
<sequence>MVQAEPEAKAAPAASASASASAKPAETAPPAEANPNEKLEFKDLVVGKGAEAKSGDTVRVHYVGTLTDGKEFDASRKHDDKGFEFPLGGGRVIKGWDQGVAGMKVGGKRKLTIPPSLGYGARGAPPVIPPNATLIFEVELLEVKSGGGAAPGAPGAASAKPAASAKQPAKK</sequence>
<dbReference type="EC" id="5.2.1.8" evidence="6"/>
<dbReference type="PATRIC" id="fig|1391654.3.peg.8655"/>
<dbReference type="Pfam" id="PF00254">
    <property type="entry name" value="FKBP_C"/>
    <property type="match status" value="1"/>
</dbReference>
<dbReference type="InterPro" id="IPR001179">
    <property type="entry name" value="PPIase_FKBP_dom"/>
</dbReference>
<evidence type="ECO:0000256" key="4">
    <source>
        <dbReference type="ARBA" id="ARBA00023235"/>
    </source>
</evidence>
<comment type="catalytic activity">
    <reaction evidence="1 5 6">
        <text>[protein]-peptidylproline (omega=180) = [protein]-peptidylproline (omega=0)</text>
        <dbReference type="Rhea" id="RHEA:16237"/>
        <dbReference type="Rhea" id="RHEA-COMP:10747"/>
        <dbReference type="Rhea" id="RHEA-COMP:10748"/>
        <dbReference type="ChEBI" id="CHEBI:83833"/>
        <dbReference type="ChEBI" id="CHEBI:83834"/>
        <dbReference type="EC" id="5.2.1.8"/>
    </reaction>
</comment>
<dbReference type="FunFam" id="3.10.50.40:FF:000006">
    <property type="entry name" value="Peptidyl-prolyl cis-trans isomerase"/>
    <property type="match status" value="1"/>
</dbReference>
<evidence type="ECO:0000256" key="7">
    <source>
        <dbReference type="SAM" id="MobiDB-lite"/>
    </source>
</evidence>
<evidence type="ECO:0000313" key="10">
    <source>
        <dbReference type="Proteomes" id="UP000064967"/>
    </source>
</evidence>
<dbReference type="Gene3D" id="3.10.50.40">
    <property type="match status" value="1"/>
</dbReference>
<evidence type="ECO:0000256" key="5">
    <source>
        <dbReference type="PROSITE-ProRule" id="PRU00277"/>
    </source>
</evidence>
<accession>A0A0K1Q812</accession>
<dbReference type="RefSeq" id="WP_205633921.1">
    <property type="nucleotide sequence ID" value="NZ_CP012333.1"/>
</dbReference>
<feature type="region of interest" description="Disordered" evidence="7">
    <location>
        <begin position="1"/>
        <end position="40"/>
    </location>
</feature>
<organism evidence="9 10">
    <name type="scientific">Labilithrix luteola</name>
    <dbReference type="NCBI Taxonomy" id="1391654"/>
    <lineage>
        <taxon>Bacteria</taxon>
        <taxon>Pseudomonadati</taxon>
        <taxon>Myxococcota</taxon>
        <taxon>Polyangia</taxon>
        <taxon>Polyangiales</taxon>
        <taxon>Labilitrichaceae</taxon>
        <taxon>Labilithrix</taxon>
    </lineage>
</organism>
<dbReference type="AlphaFoldDB" id="A0A0K1Q812"/>
<protein>
    <recommendedName>
        <fullName evidence="6">Peptidyl-prolyl cis-trans isomerase</fullName>
        <ecNumber evidence="6">5.2.1.8</ecNumber>
    </recommendedName>
</protein>
<feature type="compositionally biased region" description="Low complexity" evidence="7">
    <location>
        <begin position="151"/>
        <end position="171"/>
    </location>
</feature>